<evidence type="ECO:0000313" key="18">
    <source>
        <dbReference type="Proteomes" id="UP000186112"/>
    </source>
</evidence>
<evidence type="ECO:0000256" key="12">
    <source>
        <dbReference type="ARBA" id="ARBA00034808"/>
    </source>
</evidence>
<evidence type="ECO:0000256" key="10">
    <source>
        <dbReference type="ARBA" id="ARBA00023235"/>
    </source>
</evidence>
<keyword evidence="7 14" id="KW-0067">ATP-binding</keyword>
<evidence type="ECO:0000256" key="5">
    <source>
        <dbReference type="ARBA" id="ARBA00022806"/>
    </source>
</evidence>
<dbReference type="Pfam" id="PF13361">
    <property type="entry name" value="UvrD_C"/>
    <property type="match status" value="1"/>
</dbReference>
<feature type="binding site" evidence="14">
    <location>
        <begin position="27"/>
        <end position="34"/>
    </location>
    <ligand>
        <name>ATP</name>
        <dbReference type="ChEBI" id="CHEBI:30616"/>
    </ligand>
</feature>
<evidence type="ECO:0000259" key="16">
    <source>
        <dbReference type="PROSITE" id="PS51217"/>
    </source>
</evidence>
<proteinExistence type="predicted"/>
<organism evidence="17 18">
    <name type="scientific">Tissierella creatinophila DSM 6911</name>
    <dbReference type="NCBI Taxonomy" id="1123403"/>
    <lineage>
        <taxon>Bacteria</taxon>
        <taxon>Bacillati</taxon>
        <taxon>Bacillota</taxon>
        <taxon>Tissierellia</taxon>
        <taxon>Tissierellales</taxon>
        <taxon>Tissierellaceae</taxon>
        <taxon>Tissierella</taxon>
    </lineage>
</organism>
<feature type="domain" description="UvrD-like helicase ATP-binding" evidence="15">
    <location>
        <begin position="6"/>
        <end position="424"/>
    </location>
</feature>
<evidence type="ECO:0000256" key="13">
    <source>
        <dbReference type="ARBA" id="ARBA00048988"/>
    </source>
</evidence>
<evidence type="ECO:0000256" key="4">
    <source>
        <dbReference type="ARBA" id="ARBA00022801"/>
    </source>
</evidence>
<keyword evidence="3" id="KW-0227">DNA damage</keyword>
<keyword evidence="9" id="KW-0234">DNA repair</keyword>
<evidence type="ECO:0000313" key="17">
    <source>
        <dbReference type="EMBL" id="OLS01801.1"/>
    </source>
</evidence>
<name>A0A1U7M3D0_TISCR</name>
<dbReference type="PROSITE" id="PS51217">
    <property type="entry name" value="UVRD_HELICASE_CTER"/>
    <property type="match status" value="1"/>
</dbReference>
<evidence type="ECO:0000256" key="6">
    <source>
        <dbReference type="ARBA" id="ARBA00022839"/>
    </source>
</evidence>
<dbReference type="EMBL" id="LTDM01000059">
    <property type="protein sequence ID" value="OLS01801.1"/>
    <property type="molecule type" value="Genomic_DNA"/>
</dbReference>
<dbReference type="InterPro" id="IPR038726">
    <property type="entry name" value="PDDEXK_AddAB-type"/>
</dbReference>
<dbReference type="InterPro" id="IPR014017">
    <property type="entry name" value="DNA_helicase_UvrD-like_C"/>
</dbReference>
<dbReference type="GO" id="GO:0003677">
    <property type="term" value="F:DNA binding"/>
    <property type="evidence" value="ECO:0007669"/>
    <property type="project" value="UniProtKB-KW"/>
</dbReference>
<keyword evidence="5 14" id="KW-0347">Helicase</keyword>
<dbReference type="SUPFAM" id="SSF52540">
    <property type="entry name" value="P-loop containing nucleoside triphosphate hydrolases"/>
    <property type="match status" value="1"/>
</dbReference>
<keyword evidence="6" id="KW-0269">Exonuclease</keyword>
<evidence type="ECO:0000256" key="7">
    <source>
        <dbReference type="ARBA" id="ARBA00022840"/>
    </source>
</evidence>
<sequence>MEHLIKDEIDKREKIVKNFNTNYLLEAGAGAGKTTIIVERVINHIIDGSVNPRNIVAITFTKAASLELAQRIQRKASDYLSKEEYFFAKERLERVEEIFTGTIHSFCELLLREMPFEAGLTPGYEIVEASEKFYEKIWYEFLREFEERYKEDIKNLNRFNIDYRELKQSAFIAMDNPDITFVGFKDKLEFKSVEEKFERIDTNVLDASLIKTGSNLGKLCISIIEDKRNLEDYIDIILIEGPKISEGEDLALKFIYKKHLQSDGVEKIVDFIEILLSIYKDLNAIIYNMCTSFINRVVDYKDKRYTNSLTFNDLLFRASNLIKTSSKARTHFKNKFKCFYIDEAQDTDPMQAELLLLLSHDGDIEELNSLEEVKPRDGSLFIVGDPKQSIYRFRRADITIYESVKKTIASHGEVVYLDINFRSTNSICSWVEKNFKDRKDGFAFAKKATKVQAGFEKILSLWSDDEKEIDEEKNKLSGVYGYKFSEDMGIKEEEYVAAIVKDIIDTRFIEEKIGRDKIETRKIENKDIMILTKSNEETGRYLDALKAKNVPALLAGEKKLGDTREVFNLYLLIDFIIYYKDEIKLIAALRNSFYLELETINYLLKLERQEKILFNEEKIKVIKHPHLKEILVYLSEIFVDSKALTPITFIELLIKNKMGIYDCYREYTEIEKRDADTSLVQTLEILKSKKPISLYGVKEELEDIIEKKVNYELPLDLNFAQNAVRIMNIHKAKGLESSIVILAGADKKRTLGGDSHYVEKIGNKTKGYIVYKKNLLVNCPDEDNKKSREREFKEAELDRLIYVAATRTKSVLITPSIIDEKFFLQPLSNDFSSIIDAKNIEITKQDEASSFRKLEEIKITNSLIKRNQISKPSYLKLRPSSLDEFKTYDREIELLEDKHTPRGIVYGVIVHRVFEIILKNKLDIEAISQIEINYAIKTSIKENIETLELDNDTLEGLYPNNTFNLEDIKERENIIKDLEIYLVTNLKSVVDSFLNNKDIVELFSNAKRIFTEFPFTASMDTSILNKNQNEKVIVNGFIDLLIQNKDGSFVIIDYKTDIVSNEFCQETFTSRYINQLEVYKKVLEEVLKAQEAIVDRLLIYSTCLERIVSLKETSLA</sequence>
<dbReference type="Pfam" id="PF00580">
    <property type="entry name" value="UvrD-helicase"/>
    <property type="match status" value="1"/>
</dbReference>
<comment type="caution">
    <text evidence="17">The sequence shown here is derived from an EMBL/GenBank/DDBJ whole genome shotgun (WGS) entry which is preliminary data.</text>
</comment>
<dbReference type="GO" id="GO:0005524">
    <property type="term" value="F:ATP binding"/>
    <property type="evidence" value="ECO:0007669"/>
    <property type="project" value="UniProtKB-UniRule"/>
</dbReference>
<dbReference type="Gene3D" id="3.90.320.10">
    <property type="match status" value="1"/>
</dbReference>
<dbReference type="InterPro" id="IPR011604">
    <property type="entry name" value="PDDEXK-like_dom_sf"/>
</dbReference>
<dbReference type="EC" id="5.6.2.4" evidence="12"/>
<keyword evidence="8" id="KW-0238">DNA-binding</keyword>
<dbReference type="PANTHER" id="PTHR11070">
    <property type="entry name" value="UVRD / RECB / PCRA DNA HELICASE FAMILY MEMBER"/>
    <property type="match status" value="1"/>
</dbReference>
<dbReference type="PROSITE" id="PS51198">
    <property type="entry name" value="UVRD_HELICASE_ATP_BIND"/>
    <property type="match status" value="1"/>
</dbReference>
<evidence type="ECO:0000256" key="9">
    <source>
        <dbReference type="ARBA" id="ARBA00023204"/>
    </source>
</evidence>
<reference evidence="17 18" key="1">
    <citation type="submission" date="2016-02" db="EMBL/GenBank/DDBJ databases">
        <title>Genome sequence of Tissierella creatinophila DSM 6911.</title>
        <authorList>
            <person name="Poehlein A."/>
            <person name="Daniel R."/>
        </authorList>
    </citation>
    <scope>NUCLEOTIDE SEQUENCE [LARGE SCALE GENOMIC DNA]</scope>
    <source>
        <strain evidence="17 18">DSM 6911</strain>
    </source>
</reference>
<dbReference type="InterPro" id="IPR011335">
    <property type="entry name" value="Restrct_endonuc-II-like"/>
</dbReference>
<evidence type="ECO:0000256" key="8">
    <source>
        <dbReference type="ARBA" id="ARBA00023125"/>
    </source>
</evidence>
<dbReference type="PANTHER" id="PTHR11070:SF2">
    <property type="entry name" value="ATP-DEPENDENT DNA HELICASE SRS2"/>
    <property type="match status" value="1"/>
</dbReference>
<dbReference type="GO" id="GO:0004527">
    <property type="term" value="F:exonuclease activity"/>
    <property type="evidence" value="ECO:0007669"/>
    <property type="project" value="UniProtKB-KW"/>
</dbReference>
<protein>
    <recommendedName>
        <fullName evidence="12">DNA 3'-5' helicase</fullName>
        <ecNumber evidence="12">5.6.2.4</ecNumber>
    </recommendedName>
</protein>
<evidence type="ECO:0000256" key="3">
    <source>
        <dbReference type="ARBA" id="ARBA00022763"/>
    </source>
</evidence>
<dbReference type="InterPro" id="IPR027417">
    <property type="entry name" value="P-loop_NTPase"/>
</dbReference>
<dbReference type="GO" id="GO:0016887">
    <property type="term" value="F:ATP hydrolysis activity"/>
    <property type="evidence" value="ECO:0007669"/>
    <property type="project" value="RHEA"/>
</dbReference>
<dbReference type="InterPro" id="IPR014016">
    <property type="entry name" value="UvrD-like_ATP-bd"/>
</dbReference>
<evidence type="ECO:0000256" key="2">
    <source>
        <dbReference type="ARBA" id="ARBA00022741"/>
    </source>
</evidence>
<accession>A0A1U7M3D0</accession>
<dbReference type="AlphaFoldDB" id="A0A1U7M3D0"/>
<comment type="catalytic activity">
    <reaction evidence="13">
        <text>ATP + H2O = ADP + phosphate + H(+)</text>
        <dbReference type="Rhea" id="RHEA:13065"/>
        <dbReference type="ChEBI" id="CHEBI:15377"/>
        <dbReference type="ChEBI" id="CHEBI:15378"/>
        <dbReference type="ChEBI" id="CHEBI:30616"/>
        <dbReference type="ChEBI" id="CHEBI:43474"/>
        <dbReference type="ChEBI" id="CHEBI:456216"/>
        <dbReference type="EC" id="5.6.2.4"/>
    </reaction>
</comment>
<gene>
    <name evidence="17" type="primary">addA</name>
    <name evidence="17" type="ORF">TICRE_21770</name>
</gene>
<evidence type="ECO:0000256" key="14">
    <source>
        <dbReference type="PROSITE-ProRule" id="PRU00560"/>
    </source>
</evidence>
<dbReference type="SUPFAM" id="SSF52980">
    <property type="entry name" value="Restriction endonuclease-like"/>
    <property type="match status" value="1"/>
</dbReference>
<dbReference type="RefSeq" id="WP_075727956.1">
    <property type="nucleotide sequence ID" value="NZ_LTDM01000059.1"/>
</dbReference>
<comment type="catalytic activity">
    <reaction evidence="11">
        <text>Couples ATP hydrolysis with the unwinding of duplex DNA by translocating in the 3'-5' direction.</text>
        <dbReference type="EC" id="5.6.2.4"/>
    </reaction>
</comment>
<dbReference type="Pfam" id="PF12705">
    <property type="entry name" value="PDDEXK_1"/>
    <property type="match status" value="1"/>
</dbReference>
<evidence type="ECO:0000256" key="11">
    <source>
        <dbReference type="ARBA" id="ARBA00034617"/>
    </source>
</evidence>
<feature type="domain" description="UvrD-like helicase C-terminal" evidence="16">
    <location>
        <begin position="448"/>
        <end position="734"/>
    </location>
</feature>
<dbReference type="Gene3D" id="3.40.50.300">
    <property type="entry name" value="P-loop containing nucleotide triphosphate hydrolases"/>
    <property type="match status" value="4"/>
</dbReference>
<keyword evidence="2 14" id="KW-0547">Nucleotide-binding</keyword>
<evidence type="ECO:0000256" key="1">
    <source>
        <dbReference type="ARBA" id="ARBA00022722"/>
    </source>
</evidence>
<dbReference type="Proteomes" id="UP000186112">
    <property type="component" value="Unassembled WGS sequence"/>
</dbReference>
<dbReference type="OrthoDB" id="9810135at2"/>
<keyword evidence="10" id="KW-0413">Isomerase</keyword>
<dbReference type="GO" id="GO:0043138">
    <property type="term" value="F:3'-5' DNA helicase activity"/>
    <property type="evidence" value="ECO:0007669"/>
    <property type="project" value="UniProtKB-EC"/>
</dbReference>
<keyword evidence="4 14" id="KW-0378">Hydrolase</keyword>
<keyword evidence="18" id="KW-1185">Reference proteome</keyword>
<dbReference type="GO" id="GO:0000725">
    <property type="term" value="P:recombinational repair"/>
    <property type="evidence" value="ECO:0007669"/>
    <property type="project" value="TreeGrafter"/>
</dbReference>
<keyword evidence="1" id="KW-0540">Nuclease</keyword>
<evidence type="ECO:0000259" key="15">
    <source>
        <dbReference type="PROSITE" id="PS51198"/>
    </source>
</evidence>
<dbReference type="GO" id="GO:0005829">
    <property type="term" value="C:cytosol"/>
    <property type="evidence" value="ECO:0007669"/>
    <property type="project" value="TreeGrafter"/>
</dbReference>
<dbReference type="InterPro" id="IPR000212">
    <property type="entry name" value="DNA_helicase_UvrD/REP"/>
</dbReference>